<name>A0A2R8C9A4_9RHOB</name>
<dbReference type="GO" id="GO:0005829">
    <property type="term" value="C:cytosol"/>
    <property type="evidence" value="ECO:0007669"/>
    <property type="project" value="TreeGrafter"/>
</dbReference>
<evidence type="ECO:0000313" key="3">
    <source>
        <dbReference type="Proteomes" id="UP000244898"/>
    </source>
</evidence>
<dbReference type="InterPro" id="IPR044992">
    <property type="entry name" value="ChyE-like"/>
</dbReference>
<dbReference type="AlphaFoldDB" id="A0A2R8C9A4"/>
<evidence type="ECO:0000259" key="1">
    <source>
        <dbReference type="Pfam" id="PF00117"/>
    </source>
</evidence>
<dbReference type="PANTHER" id="PTHR42695:SF5">
    <property type="entry name" value="GLUTAMINE AMIDOTRANSFERASE YLR126C-RELATED"/>
    <property type="match status" value="1"/>
</dbReference>
<dbReference type="Gene3D" id="3.40.50.880">
    <property type="match status" value="1"/>
</dbReference>
<dbReference type="SUPFAM" id="SSF52317">
    <property type="entry name" value="Class I glutamine amidotransferase-like"/>
    <property type="match status" value="1"/>
</dbReference>
<dbReference type="EC" id="3.4.-.-" evidence="2"/>
<gene>
    <name evidence="2" type="primary">ipuF_2</name>
    <name evidence="2" type="ORF">TRM7615_02528</name>
</gene>
<sequence>MNVLIFQHTPGENPGAFVDHIASHGDTAQIVHLYDGQNIPKLDVFDILLVLGGPMDVWETEAHPWLALEKRAIREWVLDLRRPFFGICLGHQLLVDALGGRCARMTSPEIGVLPITLTDPARHDPLFQASKYQFPVLQWHGVEAVELPLGAVVLARSNTCAVQILRVFDNAWGVQFHPELVRGTIESWMGDPANYQSAVEWLGTAQAVGTMTRESNEIAADQFKATSEIYNRLRQI</sequence>
<dbReference type="PANTHER" id="PTHR42695">
    <property type="entry name" value="GLUTAMINE AMIDOTRANSFERASE YLR126C-RELATED"/>
    <property type="match status" value="1"/>
</dbReference>
<proteinExistence type="predicted"/>
<protein>
    <submittedName>
        <fullName evidence="2">Gamma-glutamyl-L-1-hydroxyisopropylamide hydrolase</fullName>
        <ecNumber evidence="2">3.4.-.-</ecNumber>
    </submittedName>
</protein>
<dbReference type="PROSITE" id="PS51273">
    <property type="entry name" value="GATASE_TYPE_1"/>
    <property type="match status" value="1"/>
</dbReference>
<feature type="domain" description="Glutamine amidotransferase" evidence="1">
    <location>
        <begin position="38"/>
        <end position="184"/>
    </location>
</feature>
<dbReference type="EMBL" id="ONZG01000005">
    <property type="protein sequence ID" value="SPJ29017.1"/>
    <property type="molecule type" value="Genomic_DNA"/>
</dbReference>
<dbReference type="Pfam" id="PF00117">
    <property type="entry name" value="GATase"/>
    <property type="match status" value="1"/>
</dbReference>
<accession>A0A2R8C9A4</accession>
<dbReference type="OrthoDB" id="9794816at2"/>
<dbReference type="GO" id="GO:0016787">
    <property type="term" value="F:hydrolase activity"/>
    <property type="evidence" value="ECO:0007669"/>
    <property type="project" value="UniProtKB-KW"/>
</dbReference>
<evidence type="ECO:0000313" key="2">
    <source>
        <dbReference type="EMBL" id="SPJ29017.1"/>
    </source>
</evidence>
<organism evidence="2 3">
    <name type="scientific">Falsiruegeria mediterranea M17</name>
    <dbReference type="NCBI Taxonomy" id="1200281"/>
    <lineage>
        <taxon>Bacteria</taxon>
        <taxon>Pseudomonadati</taxon>
        <taxon>Pseudomonadota</taxon>
        <taxon>Alphaproteobacteria</taxon>
        <taxon>Rhodobacterales</taxon>
        <taxon>Roseobacteraceae</taxon>
        <taxon>Falsiruegeria</taxon>
    </lineage>
</organism>
<dbReference type="PRINTS" id="PR00096">
    <property type="entry name" value="GATASE"/>
</dbReference>
<keyword evidence="3" id="KW-1185">Reference proteome</keyword>
<dbReference type="Proteomes" id="UP000244898">
    <property type="component" value="Unassembled WGS sequence"/>
</dbReference>
<dbReference type="InterPro" id="IPR029062">
    <property type="entry name" value="Class_I_gatase-like"/>
</dbReference>
<dbReference type="InterPro" id="IPR017926">
    <property type="entry name" value="GATASE"/>
</dbReference>
<reference evidence="3" key="1">
    <citation type="submission" date="2018-03" db="EMBL/GenBank/DDBJ databases">
        <authorList>
            <person name="Rodrigo-Torres L."/>
            <person name="Arahal R. D."/>
            <person name="Lucena T."/>
        </authorList>
    </citation>
    <scope>NUCLEOTIDE SEQUENCE [LARGE SCALE GENOMIC DNA]</scope>
    <source>
        <strain evidence="3">CECT 7615</strain>
    </source>
</reference>
<keyword evidence="2" id="KW-0378">Hydrolase</keyword>
<dbReference type="CDD" id="cd01741">
    <property type="entry name" value="GATase1_1"/>
    <property type="match status" value="1"/>
</dbReference>